<dbReference type="RefSeq" id="XP_060300751.1">
    <property type="nucleotide sequence ID" value="XM_060433451.1"/>
</dbReference>
<feature type="transmembrane region" description="Helical" evidence="1">
    <location>
        <begin position="6"/>
        <end position="31"/>
    </location>
</feature>
<feature type="transmembrane region" description="Helical" evidence="1">
    <location>
        <begin position="43"/>
        <end position="66"/>
    </location>
</feature>
<protein>
    <submittedName>
        <fullName evidence="2">Uncharacterized protein</fullName>
    </submittedName>
</protein>
<keyword evidence="1" id="KW-0812">Transmembrane</keyword>
<name>A0AA40E8H3_9PEZI</name>
<organism evidence="2 3">
    <name type="scientific">Lasiosphaeria miniovina</name>
    <dbReference type="NCBI Taxonomy" id="1954250"/>
    <lineage>
        <taxon>Eukaryota</taxon>
        <taxon>Fungi</taxon>
        <taxon>Dikarya</taxon>
        <taxon>Ascomycota</taxon>
        <taxon>Pezizomycotina</taxon>
        <taxon>Sordariomycetes</taxon>
        <taxon>Sordariomycetidae</taxon>
        <taxon>Sordariales</taxon>
        <taxon>Lasiosphaeriaceae</taxon>
        <taxon>Lasiosphaeria</taxon>
    </lineage>
</organism>
<proteinExistence type="predicted"/>
<evidence type="ECO:0000313" key="2">
    <source>
        <dbReference type="EMBL" id="KAK0727896.1"/>
    </source>
</evidence>
<comment type="caution">
    <text evidence="2">The sequence shown here is derived from an EMBL/GenBank/DDBJ whole genome shotgun (WGS) entry which is preliminary data.</text>
</comment>
<keyword evidence="1" id="KW-0472">Membrane</keyword>
<keyword evidence="1" id="KW-1133">Transmembrane helix</keyword>
<dbReference type="GeneID" id="85316722"/>
<sequence>MQPFKISLFSFSSATPLGHGHIHLLILVLCYRNPIRAGGLCKVGVAGVFTTCFGHLTIARTSYYFVRRNTQHQIRYH</sequence>
<gene>
    <name evidence="2" type="ORF">B0T26DRAFT_148619</name>
</gene>
<evidence type="ECO:0000256" key="1">
    <source>
        <dbReference type="SAM" id="Phobius"/>
    </source>
</evidence>
<evidence type="ECO:0000313" key="3">
    <source>
        <dbReference type="Proteomes" id="UP001172101"/>
    </source>
</evidence>
<dbReference type="Proteomes" id="UP001172101">
    <property type="component" value="Unassembled WGS sequence"/>
</dbReference>
<dbReference type="AlphaFoldDB" id="A0AA40E8H3"/>
<dbReference type="EMBL" id="JAUIRO010000002">
    <property type="protein sequence ID" value="KAK0727896.1"/>
    <property type="molecule type" value="Genomic_DNA"/>
</dbReference>
<accession>A0AA40E8H3</accession>
<keyword evidence="3" id="KW-1185">Reference proteome</keyword>
<reference evidence="2" key="1">
    <citation type="submission" date="2023-06" db="EMBL/GenBank/DDBJ databases">
        <title>Genome-scale phylogeny and comparative genomics of the fungal order Sordariales.</title>
        <authorList>
            <consortium name="Lawrence Berkeley National Laboratory"/>
            <person name="Hensen N."/>
            <person name="Bonometti L."/>
            <person name="Westerberg I."/>
            <person name="Brannstrom I.O."/>
            <person name="Guillou S."/>
            <person name="Cros-Aarteil S."/>
            <person name="Calhoun S."/>
            <person name="Haridas S."/>
            <person name="Kuo A."/>
            <person name="Mondo S."/>
            <person name="Pangilinan J."/>
            <person name="Riley R."/>
            <person name="LaButti K."/>
            <person name="Andreopoulos B."/>
            <person name="Lipzen A."/>
            <person name="Chen C."/>
            <person name="Yanf M."/>
            <person name="Daum C."/>
            <person name="Ng V."/>
            <person name="Clum A."/>
            <person name="Steindorff A."/>
            <person name="Ohm R."/>
            <person name="Martin F."/>
            <person name="Silar P."/>
            <person name="Natvig D."/>
            <person name="Lalanne C."/>
            <person name="Gautier V."/>
            <person name="Ament-velasquez S.L."/>
            <person name="Kruys A."/>
            <person name="Hutchinson M.I."/>
            <person name="Powell A.J."/>
            <person name="Barry K."/>
            <person name="Miller A.N."/>
            <person name="Grigoriev I.V."/>
            <person name="Debuchy R."/>
            <person name="Gladieux P."/>
            <person name="Thoren M.H."/>
            <person name="Johannesson H."/>
        </authorList>
    </citation>
    <scope>NUCLEOTIDE SEQUENCE</scope>
    <source>
        <strain evidence="2">SMH2392-1A</strain>
    </source>
</reference>